<organism evidence="3 4">
    <name type="scientific">Euzebya pacifica</name>
    <dbReference type="NCBI Taxonomy" id="1608957"/>
    <lineage>
        <taxon>Bacteria</taxon>
        <taxon>Bacillati</taxon>
        <taxon>Actinomycetota</taxon>
        <taxon>Nitriliruptoria</taxon>
        <taxon>Euzebyales</taxon>
    </lineage>
</organism>
<evidence type="ECO:0000313" key="4">
    <source>
        <dbReference type="Proteomes" id="UP000264006"/>
    </source>
</evidence>
<dbReference type="GO" id="GO:0102682">
    <property type="term" value="F:cytokinin riboside 5'-monophosphate phosphoribohydrolase activity"/>
    <property type="evidence" value="ECO:0007669"/>
    <property type="project" value="RHEA"/>
</dbReference>
<dbReference type="GO" id="GO:0005829">
    <property type="term" value="C:cytosol"/>
    <property type="evidence" value="ECO:0007669"/>
    <property type="project" value="TreeGrafter"/>
</dbReference>
<keyword evidence="2" id="KW-0203">Cytokinin biosynthesis</keyword>
<dbReference type="PANTHER" id="PTHR31223:SF70">
    <property type="entry name" value="LOG FAMILY PROTEIN YJL055W"/>
    <property type="match status" value="1"/>
</dbReference>
<gene>
    <name evidence="3" type="ORF">DVS28_a4918</name>
</gene>
<dbReference type="NCBIfam" id="TIGR00730">
    <property type="entry name" value="Rossman fold protein, TIGR00730 family"/>
    <property type="match status" value="1"/>
</dbReference>
<dbReference type="Proteomes" id="UP000264006">
    <property type="component" value="Chromosome"/>
</dbReference>
<dbReference type="Pfam" id="PF03641">
    <property type="entry name" value="Lysine_decarbox"/>
    <property type="match status" value="1"/>
</dbReference>
<sequence length="189" mass="20182">MTSRPDPTTFAVCVFTASSERVADSYRSLARDVGAAIAGAGWRLVYGGGQVGLMGEVARAALAAGGGVTGIIPHSLNRREVAFDDIDDLVLCDTLAERKQLMDDRTDAYVVLPGGIGTLDELVEVLTTRSLGYHAKAIVLVDVDGYWAPLHALLDHMVDAGTLRPDVRDLVETVTDLDGMVERLSKETP</sequence>
<comment type="catalytic activity">
    <reaction evidence="2">
        <text>N(6)-(dimethylallyl)adenosine 5'-phosphate + H2O = N(6)-dimethylallyladenine + D-ribose 5-phosphate</text>
        <dbReference type="Rhea" id="RHEA:48560"/>
        <dbReference type="ChEBI" id="CHEBI:15377"/>
        <dbReference type="ChEBI" id="CHEBI:17660"/>
        <dbReference type="ChEBI" id="CHEBI:57526"/>
        <dbReference type="ChEBI" id="CHEBI:78346"/>
        <dbReference type="EC" id="3.2.2.n1"/>
    </reaction>
</comment>
<protein>
    <recommendedName>
        <fullName evidence="2">Cytokinin riboside 5'-monophosphate phosphoribohydrolase</fullName>
        <ecNumber evidence="2">3.2.2.n1</ecNumber>
    </recommendedName>
</protein>
<reference evidence="3 4" key="1">
    <citation type="submission" date="2018-09" db="EMBL/GenBank/DDBJ databases">
        <title>Complete genome sequence of Euzebya sp. DY32-46 isolated from seawater of Pacific Ocean.</title>
        <authorList>
            <person name="Xu L."/>
            <person name="Wu Y.-H."/>
            <person name="Xu X.-W."/>
        </authorList>
    </citation>
    <scope>NUCLEOTIDE SEQUENCE [LARGE SCALE GENOMIC DNA]</scope>
    <source>
        <strain evidence="3 4">DY32-46</strain>
    </source>
</reference>
<evidence type="ECO:0000313" key="3">
    <source>
        <dbReference type="EMBL" id="AXV09575.1"/>
    </source>
</evidence>
<comment type="catalytic activity">
    <reaction evidence="2">
        <text>9-ribosyl-trans-zeatin 5'-phosphate + H2O = trans-zeatin + D-ribose 5-phosphate</text>
        <dbReference type="Rhea" id="RHEA:48564"/>
        <dbReference type="ChEBI" id="CHEBI:15377"/>
        <dbReference type="ChEBI" id="CHEBI:16522"/>
        <dbReference type="ChEBI" id="CHEBI:78346"/>
        <dbReference type="ChEBI" id="CHEBI:87947"/>
        <dbReference type="EC" id="3.2.2.n1"/>
    </reaction>
</comment>
<proteinExistence type="inferred from homology"/>
<dbReference type="EC" id="3.2.2.n1" evidence="2"/>
<evidence type="ECO:0000256" key="1">
    <source>
        <dbReference type="ARBA" id="ARBA00006763"/>
    </source>
</evidence>
<keyword evidence="4" id="KW-1185">Reference proteome</keyword>
<dbReference type="OrthoDB" id="9801098at2"/>
<dbReference type="AlphaFoldDB" id="A0A346Y528"/>
<name>A0A346Y528_9ACTN</name>
<dbReference type="SUPFAM" id="SSF102405">
    <property type="entry name" value="MCP/YpsA-like"/>
    <property type="match status" value="1"/>
</dbReference>
<dbReference type="InterPro" id="IPR031100">
    <property type="entry name" value="LOG_fam"/>
</dbReference>
<dbReference type="Gene3D" id="3.40.50.450">
    <property type="match status" value="1"/>
</dbReference>
<keyword evidence="2" id="KW-0378">Hydrolase</keyword>
<comment type="similarity">
    <text evidence="1 2">Belongs to the LOG family.</text>
</comment>
<dbReference type="KEGG" id="euz:DVS28_a4918"/>
<dbReference type="RefSeq" id="WP_114593736.1">
    <property type="nucleotide sequence ID" value="NZ_CP031165.1"/>
</dbReference>
<evidence type="ECO:0000256" key="2">
    <source>
        <dbReference type="RuleBase" id="RU363015"/>
    </source>
</evidence>
<dbReference type="PANTHER" id="PTHR31223">
    <property type="entry name" value="LOG FAMILY PROTEIN YJL055W"/>
    <property type="match status" value="1"/>
</dbReference>
<dbReference type="GO" id="GO:0009691">
    <property type="term" value="P:cytokinin biosynthetic process"/>
    <property type="evidence" value="ECO:0007669"/>
    <property type="project" value="UniProtKB-UniRule"/>
</dbReference>
<accession>A0A346Y528</accession>
<dbReference type="EMBL" id="CP031165">
    <property type="protein sequence ID" value="AXV09575.1"/>
    <property type="molecule type" value="Genomic_DNA"/>
</dbReference>
<dbReference type="InterPro" id="IPR005269">
    <property type="entry name" value="LOG"/>
</dbReference>